<evidence type="ECO:0000256" key="3">
    <source>
        <dbReference type="ARBA" id="ARBA00013194"/>
    </source>
</evidence>
<evidence type="ECO:0000256" key="2">
    <source>
        <dbReference type="ARBA" id="ARBA00007656"/>
    </source>
</evidence>
<protein>
    <recommendedName>
        <fullName evidence="3">peptidylprolyl isomerase</fullName>
        <ecNumber evidence="3">5.2.1.8</ecNumber>
    </recommendedName>
</protein>
<dbReference type="AlphaFoldDB" id="A0A272EPH3"/>
<feature type="signal peptide" evidence="7">
    <location>
        <begin position="1"/>
        <end position="26"/>
    </location>
</feature>
<dbReference type="SUPFAM" id="SSF109998">
    <property type="entry name" value="Triger factor/SurA peptide-binding domain-like"/>
    <property type="match status" value="1"/>
</dbReference>
<sequence>MIRQTLRGLGLATLCSVALVACNKSAENKSASQVAVRVNGGEVSVHQLNFALQQARLPSTPENTAQVLDRLVDQEVAVQKALEKKLDRDPAVLQQIEAARREVLQRAWLERLAGEAPRPDDLQIKDYFAKHPELFTERRIYTYRLIAIQADAAAQPAVLEQVGKVSNFDELVVWLKQNDIRYSTDTATRAAEQIPMQLLPRMHQLKDGQVASITSPTGLELVQLLQSRQEPVNEAKARGMIEQFLFNQARADRIRTESQRLREKVSIEYLGDFHPPATQSAAAASVAQ</sequence>
<dbReference type="EMBL" id="MDUX01000056">
    <property type="protein sequence ID" value="KAF7598254.1"/>
    <property type="molecule type" value="Genomic_DNA"/>
</dbReference>
<accession>A0A272EPH3</accession>
<dbReference type="PROSITE" id="PS51257">
    <property type="entry name" value="PROKAR_LIPOPROTEIN"/>
    <property type="match status" value="1"/>
</dbReference>
<dbReference type="NCBIfam" id="TIGR02925">
    <property type="entry name" value="cis_trans_EpsD"/>
    <property type="match status" value="1"/>
</dbReference>
<evidence type="ECO:0000313" key="9">
    <source>
        <dbReference type="EMBL" id="KAF7598254.1"/>
    </source>
</evidence>
<dbReference type="OrthoDB" id="5564407at2"/>
<dbReference type="PANTHER" id="PTHR47245">
    <property type="entry name" value="PEPTIDYLPROLYL ISOMERASE"/>
    <property type="match status" value="1"/>
</dbReference>
<reference evidence="9 12" key="1">
    <citation type="submission" date="2016-08" db="EMBL/GenBank/DDBJ databases">
        <title>Candidatus Dactylopiibacterium carminicum genome sequence.</title>
        <authorList>
            <person name="Ramirez-Puebla S.T."/>
            <person name="Ormeno-Orrillo E."/>
            <person name="Vera-Ponce De Leon A."/>
            <person name="Luis L."/>
            <person name="Sanchez-Flores A."/>
            <person name="Monica R."/>
            <person name="Martinez-Romero E."/>
        </authorList>
    </citation>
    <scope>NUCLEOTIDE SEQUENCE [LARGE SCALE GENOMIC DNA]</scope>
    <source>
        <strain evidence="9">END1</strain>
    </source>
</reference>
<dbReference type="RefSeq" id="WP_095525514.1">
    <property type="nucleotide sequence ID" value="NZ_MDUX01000056.1"/>
</dbReference>
<feature type="domain" description="PpiC" evidence="8">
    <location>
        <begin position="119"/>
        <end position="236"/>
    </location>
</feature>
<dbReference type="EC" id="5.2.1.8" evidence="3"/>
<evidence type="ECO:0000256" key="7">
    <source>
        <dbReference type="SAM" id="SignalP"/>
    </source>
</evidence>
<organism evidence="10 11">
    <name type="scientific">Candidatus Dactylopiibacterium carminicum</name>
    <dbReference type="NCBI Taxonomy" id="857335"/>
    <lineage>
        <taxon>Bacteria</taxon>
        <taxon>Pseudomonadati</taxon>
        <taxon>Pseudomonadota</taxon>
        <taxon>Betaproteobacteria</taxon>
        <taxon>Rhodocyclales</taxon>
        <taxon>Rhodocyclaceae</taxon>
        <taxon>Candidatus Dactylopiibacterium</taxon>
    </lineage>
</organism>
<evidence type="ECO:0000313" key="10">
    <source>
        <dbReference type="EMBL" id="PAS91946.1"/>
    </source>
</evidence>
<keyword evidence="4 7" id="KW-0732">Signal</keyword>
<keyword evidence="5" id="KW-0697">Rotamase</keyword>
<keyword evidence="12" id="KW-1185">Reference proteome</keyword>
<evidence type="ECO:0000313" key="11">
    <source>
        <dbReference type="Proteomes" id="UP000216107"/>
    </source>
</evidence>
<evidence type="ECO:0000256" key="4">
    <source>
        <dbReference type="ARBA" id="ARBA00022729"/>
    </source>
</evidence>
<feature type="chain" id="PRO_5013375189" description="peptidylprolyl isomerase" evidence="7">
    <location>
        <begin position="27"/>
        <end position="288"/>
    </location>
</feature>
<keyword evidence="6 10" id="KW-0413">Isomerase</keyword>
<dbReference type="InterPro" id="IPR027304">
    <property type="entry name" value="Trigger_fact/SurA_dom_sf"/>
</dbReference>
<gene>
    <name evidence="10" type="primary">epsD</name>
    <name evidence="9" type="ORF">BGI27_14220</name>
    <name evidence="10" type="ORF">CGU29_13810</name>
</gene>
<reference evidence="10 11" key="2">
    <citation type="submission" date="2017-07" db="EMBL/GenBank/DDBJ databases">
        <title>Candidatus Dactylopiibacterium carminicum, a nitrogen-fixing symbiont of the cochineal insect Dactylopius coccus and Dactylopius opuntiae (Hemiptera: Coccoidea: Dactylopiidae).</title>
        <authorList>
            <person name="Vera A."/>
        </authorList>
    </citation>
    <scope>NUCLEOTIDE SEQUENCE [LARGE SCALE GENOMIC DNA]</scope>
    <source>
        <strain evidence="10 11">NFDCM</strain>
    </source>
</reference>
<dbReference type="Proteomes" id="UP000216107">
    <property type="component" value="Unassembled WGS sequence"/>
</dbReference>
<dbReference type="GO" id="GO:0003755">
    <property type="term" value="F:peptidyl-prolyl cis-trans isomerase activity"/>
    <property type="evidence" value="ECO:0007669"/>
    <property type="project" value="UniProtKB-KW"/>
</dbReference>
<evidence type="ECO:0000313" key="12">
    <source>
        <dbReference type="Proteomes" id="UP000623509"/>
    </source>
</evidence>
<dbReference type="InterPro" id="IPR050245">
    <property type="entry name" value="PrsA_foldase"/>
</dbReference>
<dbReference type="Pfam" id="PF13145">
    <property type="entry name" value="Rotamase_2"/>
    <property type="match status" value="1"/>
</dbReference>
<dbReference type="InterPro" id="IPR014274">
    <property type="entry name" value="PPIase_EpsD"/>
</dbReference>
<dbReference type="PANTHER" id="PTHR47245:SF1">
    <property type="entry name" value="FOLDASE PROTEIN PRSA"/>
    <property type="match status" value="1"/>
</dbReference>
<dbReference type="InterPro" id="IPR000297">
    <property type="entry name" value="PPIase_PpiC"/>
</dbReference>
<comment type="similarity">
    <text evidence="2">Belongs to the PpiC/parvulin rotamase family.</text>
</comment>
<proteinExistence type="inferred from homology"/>
<evidence type="ECO:0000256" key="1">
    <source>
        <dbReference type="ARBA" id="ARBA00000971"/>
    </source>
</evidence>
<evidence type="ECO:0000259" key="8">
    <source>
        <dbReference type="Pfam" id="PF13145"/>
    </source>
</evidence>
<comment type="catalytic activity">
    <reaction evidence="1">
        <text>[protein]-peptidylproline (omega=180) = [protein]-peptidylproline (omega=0)</text>
        <dbReference type="Rhea" id="RHEA:16237"/>
        <dbReference type="Rhea" id="RHEA-COMP:10747"/>
        <dbReference type="Rhea" id="RHEA-COMP:10748"/>
        <dbReference type="ChEBI" id="CHEBI:83833"/>
        <dbReference type="ChEBI" id="CHEBI:83834"/>
        <dbReference type="EC" id="5.2.1.8"/>
    </reaction>
</comment>
<evidence type="ECO:0000256" key="5">
    <source>
        <dbReference type="ARBA" id="ARBA00023110"/>
    </source>
</evidence>
<dbReference type="EMBL" id="NMRN01000053">
    <property type="protein sequence ID" value="PAS91946.1"/>
    <property type="molecule type" value="Genomic_DNA"/>
</dbReference>
<dbReference type="Proteomes" id="UP000623509">
    <property type="component" value="Unassembled WGS sequence"/>
</dbReference>
<comment type="caution">
    <text evidence="10">The sequence shown here is derived from an EMBL/GenBank/DDBJ whole genome shotgun (WGS) entry which is preliminary data.</text>
</comment>
<name>A0A272EPH3_9RHOO</name>
<evidence type="ECO:0000256" key="6">
    <source>
        <dbReference type="ARBA" id="ARBA00023235"/>
    </source>
</evidence>